<organism evidence="2 3">
    <name type="scientific">Fimbriiglobus ruber</name>
    <dbReference type="NCBI Taxonomy" id="1908690"/>
    <lineage>
        <taxon>Bacteria</taxon>
        <taxon>Pseudomonadati</taxon>
        <taxon>Planctomycetota</taxon>
        <taxon>Planctomycetia</taxon>
        <taxon>Gemmatales</taxon>
        <taxon>Gemmataceae</taxon>
        <taxon>Fimbriiglobus</taxon>
    </lineage>
</organism>
<reference evidence="3" key="1">
    <citation type="submission" date="2017-06" db="EMBL/GenBank/DDBJ databases">
        <title>Genome analysis of Fimbriiglobus ruber SP5, the first member of the order Planctomycetales with confirmed chitinolytic capability.</title>
        <authorList>
            <person name="Ravin N.V."/>
            <person name="Rakitin A.L."/>
            <person name="Ivanova A.A."/>
            <person name="Beletsky A.V."/>
            <person name="Kulichevskaya I.S."/>
            <person name="Mardanov A.V."/>
            <person name="Dedysh S.N."/>
        </authorList>
    </citation>
    <scope>NUCLEOTIDE SEQUENCE [LARGE SCALE GENOMIC DNA]</scope>
    <source>
        <strain evidence="3">SP5</strain>
    </source>
</reference>
<dbReference type="AlphaFoldDB" id="A0A225D8S4"/>
<evidence type="ECO:0000256" key="1">
    <source>
        <dbReference type="SAM" id="MobiDB-lite"/>
    </source>
</evidence>
<evidence type="ECO:0000313" key="2">
    <source>
        <dbReference type="EMBL" id="OWK36044.1"/>
    </source>
</evidence>
<comment type="caution">
    <text evidence="2">The sequence shown here is derived from an EMBL/GenBank/DDBJ whole genome shotgun (WGS) entry which is preliminary data.</text>
</comment>
<dbReference type="EMBL" id="NIDE01000017">
    <property type="protein sequence ID" value="OWK36044.1"/>
    <property type="molecule type" value="Genomic_DNA"/>
</dbReference>
<keyword evidence="3" id="KW-1185">Reference proteome</keyword>
<proteinExistence type="predicted"/>
<dbReference type="Proteomes" id="UP000214646">
    <property type="component" value="Unassembled WGS sequence"/>
</dbReference>
<evidence type="ECO:0000313" key="3">
    <source>
        <dbReference type="Proteomes" id="UP000214646"/>
    </source>
</evidence>
<protein>
    <submittedName>
        <fullName evidence="2">Uncharacterized protein</fullName>
    </submittedName>
</protein>
<accession>A0A225D8S4</accession>
<gene>
    <name evidence="2" type="ORF">FRUB_08607</name>
</gene>
<name>A0A225D8S4_9BACT</name>
<feature type="region of interest" description="Disordered" evidence="1">
    <location>
        <begin position="1"/>
        <end position="24"/>
    </location>
</feature>
<sequence length="70" mass="7743">MCLKYNSSPPPATSKIESKVTGSHRWDRRPGGLFIAHEPGSRVAFNPFDLRLGFFAETSPGRPTMKHANS</sequence>